<name>A0ACB9LAD0_BAUVA</name>
<protein>
    <submittedName>
        <fullName evidence="1">Uncharacterized protein</fullName>
    </submittedName>
</protein>
<proteinExistence type="predicted"/>
<dbReference type="Proteomes" id="UP000828941">
    <property type="component" value="Chromosome 12"/>
</dbReference>
<comment type="caution">
    <text evidence="1">The sequence shown here is derived from an EMBL/GenBank/DDBJ whole genome shotgun (WGS) entry which is preliminary data.</text>
</comment>
<keyword evidence="2" id="KW-1185">Reference proteome</keyword>
<organism evidence="1 2">
    <name type="scientific">Bauhinia variegata</name>
    <name type="common">Purple orchid tree</name>
    <name type="synonym">Phanera variegata</name>
    <dbReference type="NCBI Taxonomy" id="167791"/>
    <lineage>
        <taxon>Eukaryota</taxon>
        <taxon>Viridiplantae</taxon>
        <taxon>Streptophyta</taxon>
        <taxon>Embryophyta</taxon>
        <taxon>Tracheophyta</taxon>
        <taxon>Spermatophyta</taxon>
        <taxon>Magnoliopsida</taxon>
        <taxon>eudicotyledons</taxon>
        <taxon>Gunneridae</taxon>
        <taxon>Pentapetalae</taxon>
        <taxon>rosids</taxon>
        <taxon>fabids</taxon>
        <taxon>Fabales</taxon>
        <taxon>Fabaceae</taxon>
        <taxon>Cercidoideae</taxon>
        <taxon>Cercideae</taxon>
        <taxon>Bauhiniinae</taxon>
        <taxon>Bauhinia</taxon>
    </lineage>
</organism>
<accession>A0ACB9LAD0</accession>
<dbReference type="EMBL" id="CM039437">
    <property type="protein sequence ID" value="KAI4306730.1"/>
    <property type="molecule type" value="Genomic_DNA"/>
</dbReference>
<sequence length="280" mass="32357">MMITHADPMIICSSTSPSWKLYENPFYNSQEPYESYNQQLKLVDLNFFRSMMDCKLEFARAKILDMKAELDNERKACKKLESVNRTLSRKLAEERRGREALERVCLKLAKEASSSKMEAAQMKKEMEEGRKMVKIAEILREERVQMKLNEAKNLYEERLAEIENGNHGSLDYSKTRQKNQQEEIRASPSGRFSENFGRLVSVSIDNGGSIPSPAFQRRESKIENPHIKRGIKGFVEFPRVVRQVGSKSKHWGTKLECQKAQISIFLRQRSGIRSNSIVIS</sequence>
<evidence type="ECO:0000313" key="2">
    <source>
        <dbReference type="Proteomes" id="UP000828941"/>
    </source>
</evidence>
<gene>
    <name evidence="1" type="ORF">L6164_029983</name>
</gene>
<reference evidence="1 2" key="1">
    <citation type="journal article" date="2022" name="DNA Res.">
        <title>Chromosomal-level genome assembly of the orchid tree Bauhinia variegata (Leguminosae; Cercidoideae) supports the allotetraploid origin hypothesis of Bauhinia.</title>
        <authorList>
            <person name="Zhong Y."/>
            <person name="Chen Y."/>
            <person name="Zheng D."/>
            <person name="Pang J."/>
            <person name="Liu Y."/>
            <person name="Luo S."/>
            <person name="Meng S."/>
            <person name="Qian L."/>
            <person name="Wei D."/>
            <person name="Dai S."/>
            <person name="Zhou R."/>
        </authorList>
    </citation>
    <scope>NUCLEOTIDE SEQUENCE [LARGE SCALE GENOMIC DNA]</scope>
    <source>
        <strain evidence="1">BV-YZ2020</strain>
    </source>
</reference>
<evidence type="ECO:0000313" key="1">
    <source>
        <dbReference type="EMBL" id="KAI4306730.1"/>
    </source>
</evidence>